<dbReference type="Proteomes" id="UP000640426">
    <property type="component" value="Unassembled WGS sequence"/>
</dbReference>
<organism evidence="3 4">
    <name type="scientific">Sphingomonas mollis</name>
    <dbReference type="NCBI Taxonomy" id="2795726"/>
    <lineage>
        <taxon>Bacteria</taxon>
        <taxon>Pseudomonadati</taxon>
        <taxon>Pseudomonadota</taxon>
        <taxon>Alphaproteobacteria</taxon>
        <taxon>Sphingomonadales</taxon>
        <taxon>Sphingomonadaceae</taxon>
        <taxon>Sphingomonas</taxon>
    </lineage>
</organism>
<reference evidence="4" key="1">
    <citation type="submission" date="2020-12" db="EMBL/GenBank/DDBJ databases">
        <title>Hymenobacter sp.</title>
        <authorList>
            <person name="Kim M.K."/>
        </authorList>
    </citation>
    <scope>NUCLEOTIDE SEQUENCE [LARGE SCALE GENOMIC DNA]</scope>
    <source>
        <strain evidence="4">BT553</strain>
    </source>
</reference>
<protein>
    <submittedName>
        <fullName evidence="3">Uncharacterized protein</fullName>
    </submittedName>
</protein>
<evidence type="ECO:0000256" key="1">
    <source>
        <dbReference type="SAM" id="Phobius"/>
    </source>
</evidence>
<evidence type="ECO:0000256" key="2">
    <source>
        <dbReference type="SAM" id="SignalP"/>
    </source>
</evidence>
<keyword evidence="1" id="KW-1133">Transmembrane helix</keyword>
<keyword evidence="1" id="KW-0812">Transmembrane</keyword>
<sequence length="85" mass="8022">MTNIFKGLVATAAAFTLAATPAIAAPASPAASLSVAKARAASPTVRGSKIAAGGTATLINIGILAGLAAIVLVATTGGDDDSDSN</sequence>
<feature type="transmembrane region" description="Helical" evidence="1">
    <location>
        <begin position="50"/>
        <end position="74"/>
    </location>
</feature>
<proteinExistence type="predicted"/>
<dbReference type="EMBL" id="JAELXS010000005">
    <property type="protein sequence ID" value="MBJ6122194.1"/>
    <property type="molecule type" value="Genomic_DNA"/>
</dbReference>
<dbReference type="RefSeq" id="WP_199037643.1">
    <property type="nucleotide sequence ID" value="NZ_JAELXS010000005.1"/>
</dbReference>
<accession>A0ABS0XQ90</accession>
<evidence type="ECO:0000313" key="3">
    <source>
        <dbReference type="EMBL" id="MBJ6122194.1"/>
    </source>
</evidence>
<comment type="caution">
    <text evidence="3">The sequence shown here is derived from an EMBL/GenBank/DDBJ whole genome shotgun (WGS) entry which is preliminary data.</text>
</comment>
<keyword evidence="2" id="KW-0732">Signal</keyword>
<feature type="signal peptide" evidence="2">
    <location>
        <begin position="1"/>
        <end position="24"/>
    </location>
</feature>
<keyword evidence="1" id="KW-0472">Membrane</keyword>
<feature type="chain" id="PRO_5045047771" evidence="2">
    <location>
        <begin position="25"/>
        <end position="85"/>
    </location>
</feature>
<gene>
    <name evidence="3" type="ORF">JAO74_10360</name>
</gene>
<name>A0ABS0XQ90_9SPHN</name>
<keyword evidence="4" id="KW-1185">Reference proteome</keyword>
<evidence type="ECO:0000313" key="4">
    <source>
        <dbReference type="Proteomes" id="UP000640426"/>
    </source>
</evidence>